<comment type="similarity">
    <text evidence="2">Belongs to the acyl-CoA oxidase family.</text>
</comment>
<dbReference type="Pfam" id="PF01756">
    <property type="entry name" value="ACOX"/>
    <property type="match status" value="1"/>
</dbReference>
<dbReference type="InterPro" id="IPR012258">
    <property type="entry name" value="Acyl-CoA_oxidase"/>
</dbReference>
<accession>A0ABM5HEQ4</accession>
<reference evidence="6" key="1">
    <citation type="journal article" date="2021" name="Elife">
        <title>Highly contiguous assemblies of 101 drosophilid genomes.</title>
        <authorList>
            <person name="Kim B.Y."/>
            <person name="Wang J.R."/>
            <person name="Miller D.E."/>
            <person name="Barmina O."/>
            <person name="Delaney E."/>
            <person name="Thompson A."/>
            <person name="Comeault A.A."/>
            <person name="Peede D."/>
            <person name="D'Agostino E.R."/>
            <person name="Pelaez J."/>
            <person name="Aguilar J.M."/>
            <person name="Haji D."/>
            <person name="Matsunaga T."/>
            <person name="Armstrong E.E."/>
            <person name="Zych M."/>
            <person name="Ogawa Y."/>
            <person name="Stamenkovic-Radak M."/>
            <person name="Jelic M."/>
            <person name="Veselinovic M.S."/>
            <person name="Tanaskovic M."/>
            <person name="Eric P."/>
            <person name="Gao J.J."/>
            <person name="Katoh T.K."/>
            <person name="Toda M.J."/>
            <person name="Watabe H."/>
            <person name="Watada M."/>
            <person name="Davis J.S."/>
            <person name="Moyle L.C."/>
            <person name="Manoli G."/>
            <person name="Bertolini E."/>
            <person name="Kostal V."/>
            <person name="Hawley R.S."/>
            <person name="Takahashi A."/>
            <person name="Jones C.D."/>
            <person name="Price D.K."/>
            <person name="Whiteman N."/>
            <person name="Kopp A."/>
            <person name="Matute D.R."/>
            <person name="Petrov D.A."/>
        </authorList>
    </citation>
    <scope>NUCLEOTIDE SEQUENCE [LARGE SCALE GENOMIC DNA]</scope>
</reference>
<dbReference type="InterPro" id="IPR002655">
    <property type="entry name" value="Acyl-CoA_oxidase_C"/>
</dbReference>
<evidence type="ECO:0000259" key="4">
    <source>
        <dbReference type="Pfam" id="PF01756"/>
    </source>
</evidence>
<comment type="pathway">
    <text evidence="1">Lipid metabolism.</text>
</comment>
<dbReference type="InterPro" id="IPR036250">
    <property type="entry name" value="AcylCo_DH-like_C"/>
</dbReference>
<sequence length="290" mass="33601">MVRRTTDNFTISEEMRNEALIQIENICMLMCGSLLATLGMPAPNRSMHDAFNREFQREHHFDQTNLAKRVRTIVPLLNAEQKNVYDSIMQVVDDETGGLYFLDAPDLLKALNWLTAWQLETTVKRVEQQQRNGKDAFETRNNIQVFAAQKLSIIYGERTIYYVFYKFVRSLPDSAEKQVLQQVLSFYGAHLVIKYSAVFYRGGYFRENSQQLDLYEQGILGLLPLLKDEAIALVDAIAPSDFILNSPLGMSDGNVYQHLQRTIVSTPGVYERLHWWRDVNFKDYLKRAKL</sequence>
<name>A0ABM5HEQ4_DRORH</name>
<organism evidence="5 6">
    <name type="scientific">Drosophila rhopaloa</name>
    <name type="common">Fruit fly</name>
    <dbReference type="NCBI Taxonomy" id="1041015"/>
    <lineage>
        <taxon>Eukaryota</taxon>
        <taxon>Metazoa</taxon>
        <taxon>Ecdysozoa</taxon>
        <taxon>Arthropoda</taxon>
        <taxon>Hexapoda</taxon>
        <taxon>Insecta</taxon>
        <taxon>Pterygota</taxon>
        <taxon>Neoptera</taxon>
        <taxon>Endopterygota</taxon>
        <taxon>Diptera</taxon>
        <taxon>Brachycera</taxon>
        <taxon>Muscomorpha</taxon>
        <taxon>Ephydroidea</taxon>
        <taxon>Drosophilidae</taxon>
        <taxon>Drosophila</taxon>
        <taxon>Sophophora</taxon>
    </lineage>
</organism>
<protein>
    <recommendedName>
        <fullName evidence="4">Acyl-CoA oxidase C-terminal domain-containing protein</fullName>
    </recommendedName>
</protein>
<evidence type="ECO:0000256" key="2">
    <source>
        <dbReference type="ARBA" id="ARBA00006288"/>
    </source>
</evidence>
<evidence type="ECO:0000256" key="1">
    <source>
        <dbReference type="ARBA" id="ARBA00005189"/>
    </source>
</evidence>
<proteinExistence type="inferred from homology"/>
<dbReference type="PANTHER" id="PTHR10909:SF390">
    <property type="entry name" value="PEROXISOMAL ACYL-COENZYME A OXIDASE 3"/>
    <property type="match status" value="1"/>
</dbReference>
<dbReference type="SUPFAM" id="SSF47203">
    <property type="entry name" value="Acyl-CoA dehydrogenase C-terminal domain-like"/>
    <property type="match status" value="1"/>
</dbReference>
<dbReference type="RefSeq" id="XP_016979283.2">
    <property type="nucleotide sequence ID" value="XM_017123794.2"/>
</dbReference>
<dbReference type="GeneID" id="108044698"/>
<dbReference type="PANTHER" id="PTHR10909">
    <property type="entry name" value="ELECTRON TRANSPORT OXIDOREDUCTASE"/>
    <property type="match status" value="1"/>
</dbReference>
<evidence type="ECO:0000256" key="3">
    <source>
        <dbReference type="ARBA" id="ARBA00023002"/>
    </source>
</evidence>
<keyword evidence="3" id="KW-0560">Oxidoreductase</keyword>
<evidence type="ECO:0000313" key="6">
    <source>
        <dbReference type="Proteomes" id="UP001652680"/>
    </source>
</evidence>
<keyword evidence="6" id="KW-1185">Reference proteome</keyword>
<evidence type="ECO:0000313" key="5">
    <source>
        <dbReference type="EnsemblMetazoa" id="XP_016979283.2"/>
    </source>
</evidence>
<dbReference type="Proteomes" id="UP001652680">
    <property type="component" value="Unassembled WGS sequence"/>
</dbReference>
<dbReference type="EnsemblMetazoa" id="XM_017123794.2">
    <property type="protein sequence ID" value="XP_016979283.2"/>
    <property type="gene ID" value="LOC108044698"/>
</dbReference>
<feature type="domain" description="Acyl-CoA oxidase C-terminal" evidence="4">
    <location>
        <begin position="105"/>
        <end position="279"/>
    </location>
</feature>
<dbReference type="Gene3D" id="1.20.140.10">
    <property type="entry name" value="Butyryl-CoA Dehydrogenase, subunit A, domain 3"/>
    <property type="match status" value="1"/>
</dbReference>
<reference evidence="5" key="2">
    <citation type="submission" date="2025-05" db="UniProtKB">
        <authorList>
            <consortium name="EnsemblMetazoa"/>
        </authorList>
    </citation>
    <scope>IDENTIFICATION</scope>
</reference>